<name>A0AAV0D2T1_9ASTE</name>
<gene>
    <name evidence="1" type="ORF">CEPIT_LOCUS10066</name>
</gene>
<reference evidence="1" key="1">
    <citation type="submission" date="2022-07" db="EMBL/GenBank/DDBJ databases">
        <authorList>
            <person name="Macas J."/>
            <person name="Novak P."/>
            <person name="Neumann P."/>
        </authorList>
    </citation>
    <scope>NUCLEOTIDE SEQUENCE</scope>
</reference>
<comment type="caution">
    <text evidence="1">The sequence shown here is derived from an EMBL/GenBank/DDBJ whole genome shotgun (WGS) entry which is preliminary data.</text>
</comment>
<accession>A0AAV0D2T1</accession>
<sequence length="51" mass="5613">MGDGLRVAVIGLWWETGGGFWPAIVEDVGDSRRSGGDERHKTAIWEDVRDG</sequence>
<proteinExistence type="predicted"/>
<dbReference type="Proteomes" id="UP001152523">
    <property type="component" value="Unassembled WGS sequence"/>
</dbReference>
<dbReference type="EMBL" id="CAMAPF010000058">
    <property type="protein sequence ID" value="CAH9087221.1"/>
    <property type="molecule type" value="Genomic_DNA"/>
</dbReference>
<organism evidence="1 2">
    <name type="scientific">Cuscuta epithymum</name>
    <dbReference type="NCBI Taxonomy" id="186058"/>
    <lineage>
        <taxon>Eukaryota</taxon>
        <taxon>Viridiplantae</taxon>
        <taxon>Streptophyta</taxon>
        <taxon>Embryophyta</taxon>
        <taxon>Tracheophyta</taxon>
        <taxon>Spermatophyta</taxon>
        <taxon>Magnoliopsida</taxon>
        <taxon>eudicotyledons</taxon>
        <taxon>Gunneridae</taxon>
        <taxon>Pentapetalae</taxon>
        <taxon>asterids</taxon>
        <taxon>lamiids</taxon>
        <taxon>Solanales</taxon>
        <taxon>Convolvulaceae</taxon>
        <taxon>Cuscuteae</taxon>
        <taxon>Cuscuta</taxon>
        <taxon>Cuscuta subgen. Cuscuta</taxon>
    </lineage>
</organism>
<keyword evidence="2" id="KW-1185">Reference proteome</keyword>
<protein>
    <submittedName>
        <fullName evidence="1">Uncharacterized protein</fullName>
    </submittedName>
</protein>
<evidence type="ECO:0000313" key="2">
    <source>
        <dbReference type="Proteomes" id="UP001152523"/>
    </source>
</evidence>
<evidence type="ECO:0000313" key="1">
    <source>
        <dbReference type="EMBL" id="CAH9087221.1"/>
    </source>
</evidence>
<dbReference type="AlphaFoldDB" id="A0AAV0D2T1"/>